<comment type="caution">
    <text evidence="2">The sequence shown here is derived from an EMBL/GenBank/DDBJ whole genome shotgun (WGS) entry which is preliminary data.</text>
</comment>
<organism evidence="2 3">
    <name type="scientific">Homarus americanus</name>
    <name type="common">American lobster</name>
    <dbReference type="NCBI Taxonomy" id="6706"/>
    <lineage>
        <taxon>Eukaryota</taxon>
        <taxon>Metazoa</taxon>
        <taxon>Ecdysozoa</taxon>
        <taxon>Arthropoda</taxon>
        <taxon>Crustacea</taxon>
        <taxon>Multicrustacea</taxon>
        <taxon>Malacostraca</taxon>
        <taxon>Eumalacostraca</taxon>
        <taxon>Eucarida</taxon>
        <taxon>Decapoda</taxon>
        <taxon>Pleocyemata</taxon>
        <taxon>Astacidea</taxon>
        <taxon>Nephropoidea</taxon>
        <taxon>Nephropidae</taxon>
        <taxon>Homarus</taxon>
    </lineage>
</organism>
<proteinExistence type="predicted"/>
<name>A0A8J5N4R8_HOMAM</name>
<dbReference type="AlphaFoldDB" id="A0A8J5N4R8"/>
<dbReference type="GO" id="GO:0004672">
    <property type="term" value="F:protein kinase activity"/>
    <property type="evidence" value="ECO:0007669"/>
    <property type="project" value="InterPro"/>
</dbReference>
<dbReference type="OrthoDB" id="6349622at2759"/>
<keyword evidence="3" id="KW-1185">Reference proteome</keyword>
<evidence type="ECO:0000259" key="1">
    <source>
        <dbReference type="PROSITE" id="PS50011"/>
    </source>
</evidence>
<dbReference type="Pfam" id="PF00069">
    <property type="entry name" value="Pkinase"/>
    <property type="match status" value="1"/>
</dbReference>
<reference evidence="2" key="1">
    <citation type="journal article" date="2021" name="Sci. Adv.">
        <title>The American lobster genome reveals insights on longevity, neural, and immune adaptations.</title>
        <authorList>
            <person name="Polinski J.M."/>
            <person name="Zimin A.V."/>
            <person name="Clark K.F."/>
            <person name="Kohn A.B."/>
            <person name="Sadowski N."/>
            <person name="Timp W."/>
            <person name="Ptitsyn A."/>
            <person name="Khanna P."/>
            <person name="Romanova D.Y."/>
            <person name="Williams P."/>
            <person name="Greenwood S.J."/>
            <person name="Moroz L.L."/>
            <person name="Walt D.R."/>
            <person name="Bodnar A.G."/>
        </authorList>
    </citation>
    <scope>NUCLEOTIDE SEQUENCE</scope>
    <source>
        <strain evidence="2">GMGI-L3</strain>
    </source>
</reference>
<keyword evidence="2" id="KW-0808">Transferase</keyword>
<protein>
    <submittedName>
        <fullName evidence="2">Serine/threonine-protein kinase fnkB-like</fullName>
    </submittedName>
</protein>
<dbReference type="Proteomes" id="UP000747542">
    <property type="component" value="Unassembled WGS sequence"/>
</dbReference>
<dbReference type="PROSITE" id="PS50011">
    <property type="entry name" value="PROTEIN_KINASE_DOM"/>
    <property type="match status" value="1"/>
</dbReference>
<sequence length="207" mass="23335">MKVLCDSDLEFLFEEIQMLRKLNGAGGAPVLHSVCIDPFIIIQSYVGMPYEEYLSRSSPNEVLFSLVKLGERLSEIHQKNLSHNDLKVDNVTVTLLPGGEADLHIIDYGECSVFGMPLDEVYSVMDSARIYWVAPEVKRGDVITRASDVYSFGHIIHTIYAEFTSFNDSIKTRLRDLHLRAAKVDPEVRLSLDSLIGHLTELAHQNQ</sequence>
<accession>A0A8J5N4R8</accession>
<gene>
    <name evidence="2" type="primary">fnkB-L</name>
    <name evidence="2" type="ORF">Hamer_G024037</name>
</gene>
<evidence type="ECO:0000313" key="3">
    <source>
        <dbReference type="Proteomes" id="UP000747542"/>
    </source>
</evidence>
<dbReference type="EMBL" id="JAHLQT010009989">
    <property type="protein sequence ID" value="KAG7173346.1"/>
    <property type="molecule type" value="Genomic_DNA"/>
</dbReference>
<dbReference type="PROSITE" id="PS00108">
    <property type="entry name" value="PROTEIN_KINASE_ST"/>
    <property type="match status" value="1"/>
</dbReference>
<feature type="domain" description="Protein kinase" evidence="1">
    <location>
        <begin position="1"/>
        <end position="207"/>
    </location>
</feature>
<dbReference type="InterPro" id="IPR008271">
    <property type="entry name" value="Ser/Thr_kinase_AS"/>
</dbReference>
<keyword evidence="2" id="KW-0418">Kinase</keyword>
<evidence type="ECO:0000313" key="2">
    <source>
        <dbReference type="EMBL" id="KAG7173346.1"/>
    </source>
</evidence>
<dbReference type="InterPro" id="IPR000719">
    <property type="entry name" value="Prot_kinase_dom"/>
</dbReference>
<dbReference type="GO" id="GO:0005524">
    <property type="term" value="F:ATP binding"/>
    <property type="evidence" value="ECO:0007669"/>
    <property type="project" value="InterPro"/>
</dbReference>